<dbReference type="AlphaFoldDB" id="A0AA88YGW1"/>
<evidence type="ECO:0000256" key="1">
    <source>
        <dbReference type="SAM" id="MobiDB-lite"/>
    </source>
</evidence>
<feature type="compositionally biased region" description="Basic and acidic residues" evidence="1">
    <location>
        <begin position="130"/>
        <end position="148"/>
    </location>
</feature>
<accession>A0AA88YGW1</accession>
<sequence>MKCISRIWKEAGGRDHVVATMFRKSIVTAVRRKHPMSREVLAQYMSHRVSTADNVRGGDLALPVSRLKHQAIQEPAASSVAPTVSLSYLSFNDFGLKNNLVLRTILCLCFVFQVAQGQDCSHTTVPFDGHQTDPQEGERELTPPREDPETPPLQRPDETER</sequence>
<proteinExistence type="predicted"/>
<gene>
    <name evidence="2" type="ORF">FSP39_006261</name>
</gene>
<feature type="region of interest" description="Disordered" evidence="1">
    <location>
        <begin position="124"/>
        <end position="161"/>
    </location>
</feature>
<organism evidence="2 3">
    <name type="scientific">Pinctada imbricata</name>
    <name type="common">Atlantic pearl-oyster</name>
    <name type="synonym">Pinctada martensii</name>
    <dbReference type="NCBI Taxonomy" id="66713"/>
    <lineage>
        <taxon>Eukaryota</taxon>
        <taxon>Metazoa</taxon>
        <taxon>Spiralia</taxon>
        <taxon>Lophotrochozoa</taxon>
        <taxon>Mollusca</taxon>
        <taxon>Bivalvia</taxon>
        <taxon>Autobranchia</taxon>
        <taxon>Pteriomorphia</taxon>
        <taxon>Pterioida</taxon>
        <taxon>Pterioidea</taxon>
        <taxon>Pteriidae</taxon>
        <taxon>Pinctada</taxon>
    </lineage>
</organism>
<protein>
    <submittedName>
        <fullName evidence="2">Uncharacterized protein</fullName>
    </submittedName>
</protein>
<name>A0AA88YGW1_PINIB</name>
<keyword evidence="3" id="KW-1185">Reference proteome</keyword>
<comment type="caution">
    <text evidence="2">The sequence shown here is derived from an EMBL/GenBank/DDBJ whole genome shotgun (WGS) entry which is preliminary data.</text>
</comment>
<reference evidence="2" key="1">
    <citation type="submission" date="2019-08" db="EMBL/GenBank/DDBJ databases">
        <title>The improved chromosome-level genome for the pearl oyster Pinctada fucata martensii using PacBio sequencing and Hi-C.</title>
        <authorList>
            <person name="Zheng Z."/>
        </authorList>
    </citation>
    <scope>NUCLEOTIDE SEQUENCE</scope>
    <source>
        <strain evidence="2">ZZ-2019</strain>
        <tissue evidence="2">Adductor muscle</tissue>
    </source>
</reference>
<evidence type="ECO:0000313" key="3">
    <source>
        <dbReference type="Proteomes" id="UP001186944"/>
    </source>
</evidence>
<dbReference type="EMBL" id="VSWD01000004">
    <property type="protein sequence ID" value="KAK3104615.1"/>
    <property type="molecule type" value="Genomic_DNA"/>
</dbReference>
<dbReference type="Proteomes" id="UP001186944">
    <property type="component" value="Unassembled WGS sequence"/>
</dbReference>
<evidence type="ECO:0000313" key="2">
    <source>
        <dbReference type="EMBL" id="KAK3104615.1"/>
    </source>
</evidence>